<comment type="cofactor">
    <cofactor evidence="1">
        <name>[4Fe-4S] cluster</name>
        <dbReference type="ChEBI" id="CHEBI:49883"/>
    </cofactor>
</comment>
<reference evidence="8" key="1">
    <citation type="submission" date="2023-10" db="EMBL/GenBank/DDBJ databases">
        <authorList>
            <consortium name="PulseNet: The National Subtyping Network for Foodborne Disease Surveillance"/>
        </authorList>
    </citation>
    <scope>NUCLEOTIDE SEQUENCE</scope>
    <source>
        <strain evidence="8">PNUSAV004886</strain>
    </source>
</reference>
<dbReference type="InterPro" id="IPR058240">
    <property type="entry name" value="rSAM_sf"/>
</dbReference>
<dbReference type="Pfam" id="PF13186">
    <property type="entry name" value="SPASM"/>
    <property type="match status" value="1"/>
</dbReference>
<dbReference type="InterPro" id="IPR007197">
    <property type="entry name" value="rSAM"/>
</dbReference>
<gene>
    <name evidence="8" type="ORF">RZY48_000472</name>
</gene>
<comment type="caution">
    <text evidence="8">The sequence shown here is derived from an EMBL/GenBank/DDBJ whole genome shotgun (WGS) entry which is preliminary data.</text>
</comment>
<dbReference type="InterPro" id="IPR023885">
    <property type="entry name" value="4Fe4S-binding_SPASM_dom"/>
</dbReference>
<dbReference type="SFLD" id="SFLDG01384">
    <property type="entry name" value="thioether_bond_formation_requi"/>
    <property type="match status" value="1"/>
</dbReference>
<proteinExistence type="inferred from homology"/>
<comment type="similarity">
    <text evidence="6">Belongs to the radical SAM superfamily. Anaerobic sulfatase-maturating enzyme family.</text>
</comment>
<dbReference type="PANTHER" id="PTHR43273:SF3">
    <property type="entry name" value="ANAEROBIC SULFATASE-MATURATING ENZYME HOMOLOG ASLB-RELATED"/>
    <property type="match status" value="1"/>
</dbReference>
<dbReference type="InterPro" id="IPR023867">
    <property type="entry name" value="Sulphatase_maturase_rSAM"/>
</dbReference>
<dbReference type="SFLD" id="SFLDG01386">
    <property type="entry name" value="main_SPASM_domain-containing"/>
    <property type="match status" value="1"/>
</dbReference>
<evidence type="ECO:0000256" key="6">
    <source>
        <dbReference type="ARBA" id="ARBA00023601"/>
    </source>
</evidence>
<dbReference type="SUPFAM" id="SSF102114">
    <property type="entry name" value="Radical SAM enzymes"/>
    <property type="match status" value="1"/>
</dbReference>
<dbReference type="GO" id="GO:0016491">
    <property type="term" value="F:oxidoreductase activity"/>
    <property type="evidence" value="ECO:0007669"/>
    <property type="project" value="InterPro"/>
</dbReference>
<organism evidence="8 9">
    <name type="scientific">Vibrio navarrensis</name>
    <dbReference type="NCBI Taxonomy" id="29495"/>
    <lineage>
        <taxon>Bacteria</taxon>
        <taxon>Pseudomonadati</taxon>
        <taxon>Pseudomonadota</taxon>
        <taxon>Gammaproteobacteria</taxon>
        <taxon>Vibrionales</taxon>
        <taxon>Vibrionaceae</taxon>
        <taxon>Vibrio</taxon>
    </lineage>
</organism>
<evidence type="ECO:0000256" key="5">
    <source>
        <dbReference type="ARBA" id="ARBA00023014"/>
    </source>
</evidence>
<sequence>MNTLTILVKPSSDKCNLKCQYCFYHDVSGKRETKDYGFMSFSIAKNLIDNALSSNEYNNINFAFQGGEPSLIGLPFYKKFVEYANSNASKRNKTVLYSFQTNGVGLSEQWLAFFQQHDFLIGLSLDGDKFTHDKYRICSTEKGSYERVIHTLSRFREKNIRFNILSVVTSSLAHRIKAIYPELKSLGATHLQFIPCLEPWGEVSNKQEWSLTPKAYGRFLSDLFVLWKYDVYQGLAPDIRYFNNIIGIMFGYMPESCDMRGVCAIQNVVEADGSIYPCDFYTFESMKIGHVSTHEFENIHTEEAAKTFLSHSYTLPSDCRQCMFQQLCRTGCRRHNESEEVGSKNRYCESYLYFFNRHIHELEQLAEYIYNQSEGNDETEMGR</sequence>
<dbReference type="CDD" id="cd01335">
    <property type="entry name" value="Radical_SAM"/>
    <property type="match status" value="1"/>
</dbReference>
<dbReference type="SFLD" id="SFLDF00289">
    <property type="entry name" value="anaerobic_Cys-type_sulfatase-m"/>
    <property type="match status" value="1"/>
</dbReference>
<dbReference type="SFLD" id="SFLDG01067">
    <property type="entry name" value="SPASM/twitch_domain_containing"/>
    <property type="match status" value="1"/>
</dbReference>
<dbReference type="SFLD" id="SFLDG01072">
    <property type="entry name" value="dehydrogenase_like"/>
    <property type="match status" value="1"/>
</dbReference>
<evidence type="ECO:0000256" key="3">
    <source>
        <dbReference type="ARBA" id="ARBA00022723"/>
    </source>
</evidence>
<dbReference type="RefSeq" id="WP_193265131.1">
    <property type="nucleotide sequence ID" value="NZ_CAWPVW010000065.1"/>
</dbReference>
<keyword evidence="5" id="KW-0411">Iron-sulfur</keyword>
<dbReference type="InterPro" id="IPR013785">
    <property type="entry name" value="Aldolase_TIM"/>
</dbReference>
<keyword evidence="2" id="KW-0949">S-adenosyl-L-methionine</keyword>
<dbReference type="Gene3D" id="3.20.20.70">
    <property type="entry name" value="Aldolase class I"/>
    <property type="match status" value="1"/>
</dbReference>
<dbReference type="Pfam" id="PF04055">
    <property type="entry name" value="Radical_SAM"/>
    <property type="match status" value="1"/>
</dbReference>
<keyword evidence="3" id="KW-0479">Metal-binding</keyword>
<evidence type="ECO:0000313" key="9">
    <source>
        <dbReference type="Proteomes" id="UP001253463"/>
    </source>
</evidence>
<dbReference type="NCBIfam" id="TIGR04085">
    <property type="entry name" value="rSAM_more_4Fe4S"/>
    <property type="match status" value="1"/>
</dbReference>
<keyword evidence="4" id="KW-0408">Iron</keyword>
<protein>
    <submittedName>
        <fullName evidence="8">Anaerobic sulfatase maturase</fullName>
    </submittedName>
</protein>
<dbReference type="Proteomes" id="UP001253463">
    <property type="component" value="Unassembled WGS sequence"/>
</dbReference>
<name>A0AAI9G7M3_9VIBR</name>
<dbReference type="EMBL" id="ABNSCA010000001">
    <property type="protein sequence ID" value="ELN6931101.1"/>
    <property type="molecule type" value="Genomic_DNA"/>
</dbReference>
<dbReference type="PROSITE" id="PS51918">
    <property type="entry name" value="RADICAL_SAM"/>
    <property type="match status" value="1"/>
</dbReference>
<dbReference type="GO" id="GO:0046872">
    <property type="term" value="F:metal ion binding"/>
    <property type="evidence" value="ECO:0007669"/>
    <property type="project" value="UniProtKB-KW"/>
</dbReference>
<evidence type="ECO:0000259" key="7">
    <source>
        <dbReference type="PROSITE" id="PS51918"/>
    </source>
</evidence>
<dbReference type="GO" id="GO:0051536">
    <property type="term" value="F:iron-sulfur cluster binding"/>
    <property type="evidence" value="ECO:0007669"/>
    <property type="project" value="UniProtKB-KW"/>
</dbReference>
<dbReference type="NCBIfam" id="TIGR03942">
    <property type="entry name" value="sulfatase_rSAM"/>
    <property type="match status" value="1"/>
</dbReference>
<dbReference type="AlphaFoldDB" id="A0AAI9G7M3"/>
<evidence type="ECO:0000256" key="1">
    <source>
        <dbReference type="ARBA" id="ARBA00001966"/>
    </source>
</evidence>
<feature type="domain" description="Radical SAM core" evidence="7">
    <location>
        <begin position="1"/>
        <end position="236"/>
    </location>
</feature>
<dbReference type="PANTHER" id="PTHR43273">
    <property type="entry name" value="ANAEROBIC SULFATASE-MATURATING ENZYME HOMOLOG ASLB-RELATED"/>
    <property type="match status" value="1"/>
</dbReference>
<dbReference type="SFLD" id="SFLDS00029">
    <property type="entry name" value="Radical_SAM"/>
    <property type="match status" value="1"/>
</dbReference>
<evidence type="ECO:0000256" key="2">
    <source>
        <dbReference type="ARBA" id="ARBA00022691"/>
    </source>
</evidence>
<accession>A0AAI9G7M3</accession>
<dbReference type="InterPro" id="IPR034485">
    <property type="entry name" value="Anaerobic_Cys-type_sulfatase-m"/>
</dbReference>
<evidence type="ECO:0000313" key="8">
    <source>
        <dbReference type="EMBL" id="ELN6931101.1"/>
    </source>
</evidence>
<evidence type="ECO:0000256" key="4">
    <source>
        <dbReference type="ARBA" id="ARBA00023004"/>
    </source>
</evidence>